<evidence type="ECO:0000256" key="6">
    <source>
        <dbReference type="SAM" id="Phobius"/>
    </source>
</evidence>
<feature type="transmembrane region" description="Helical" evidence="6">
    <location>
        <begin position="301"/>
        <end position="319"/>
    </location>
</feature>
<keyword evidence="2 6" id="KW-0812">Transmembrane</keyword>
<feature type="transmembrane region" description="Helical" evidence="6">
    <location>
        <begin position="185"/>
        <end position="214"/>
    </location>
</feature>
<protein>
    <submittedName>
        <fullName evidence="8">Cytochrome c-type biogenesis protein CcsB</fullName>
    </submittedName>
</protein>
<reference evidence="9" key="1">
    <citation type="submission" date="2009-10" db="EMBL/GenBank/DDBJ databases">
        <title>The complete chromosome of Gordonia bronchialis DSM 43247.</title>
        <authorList>
            <consortium name="US DOE Joint Genome Institute (JGI-PGF)"/>
            <person name="Lucas S."/>
            <person name="Copeland A."/>
            <person name="Lapidus A."/>
            <person name="Glavina del Rio T."/>
            <person name="Dalin E."/>
            <person name="Tice H."/>
            <person name="Bruce D."/>
            <person name="Goodwin L."/>
            <person name="Pitluck S."/>
            <person name="Kyrpides N."/>
            <person name="Mavromatis K."/>
            <person name="Ivanova N."/>
            <person name="Ovchinnikova G."/>
            <person name="Saunders E."/>
            <person name="Brettin T."/>
            <person name="Detter J.C."/>
            <person name="Han C."/>
            <person name="Larimer F."/>
            <person name="Land M."/>
            <person name="Hauser L."/>
            <person name="Markowitz V."/>
            <person name="Cheng J.-F."/>
            <person name="Hugenholtz P."/>
            <person name="Woyke T."/>
            <person name="Wu D."/>
            <person name="Jando M."/>
            <person name="Schneider S."/>
            <person name="Goeker M."/>
            <person name="Klenk H.-P."/>
            <person name="Eisen J.A."/>
        </authorList>
    </citation>
    <scope>NUCLEOTIDE SEQUENCE [LARGE SCALE GENOMIC DNA]</scope>
    <source>
        <strain evidence="9">ATCC 25592 / DSM 43247 / BCRC 13721 / JCM 3198 / KCTC 3076 / NBRC 16047 / NCTC 10667</strain>
    </source>
</reference>
<proteinExistence type="predicted"/>
<feature type="transmembrane region" description="Helical" evidence="6">
    <location>
        <begin position="153"/>
        <end position="173"/>
    </location>
</feature>
<feature type="transmembrane region" description="Helical" evidence="6">
    <location>
        <begin position="129"/>
        <end position="146"/>
    </location>
</feature>
<dbReference type="EMBL" id="CP001802">
    <property type="protein sequence ID" value="ACY20349.1"/>
    <property type="molecule type" value="Genomic_DNA"/>
</dbReference>
<dbReference type="STRING" id="526226.Gbro_1039"/>
<reference evidence="8 9" key="2">
    <citation type="journal article" date="2010" name="Stand. Genomic Sci.">
        <title>Complete genome sequence of Gordonia bronchialis type strain (3410).</title>
        <authorList>
            <person name="Ivanova N."/>
            <person name="Sikorski J."/>
            <person name="Jando M."/>
            <person name="Lapidus A."/>
            <person name="Nolan M."/>
            <person name="Lucas S."/>
            <person name="Del Rio T.G."/>
            <person name="Tice H."/>
            <person name="Copeland A."/>
            <person name="Cheng J.F."/>
            <person name="Chen F."/>
            <person name="Bruce D."/>
            <person name="Goodwin L."/>
            <person name="Pitluck S."/>
            <person name="Mavromatis K."/>
            <person name="Ovchinnikova G."/>
            <person name="Pati A."/>
            <person name="Chen A."/>
            <person name="Palaniappan K."/>
            <person name="Land M."/>
            <person name="Hauser L."/>
            <person name="Chang Y.J."/>
            <person name="Jeffries C.D."/>
            <person name="Chain P."/>
            <person name="Saunders E."/>
            <person name="Han C."/>
            <person name="Detter J.C."/>
            <person name="Brettin T."/>
            <person name="Rohde M."/>
            <person name="Goker M."/>
            <person name="Bristow J."/>
            <person name="Eisen J.A."/>
            <person name="Markowitz V."/>
            <person name="Hugenholtz P."/>
            <person name="Klenk H.P."/>
            <person name="Kyrpides N.C."/>
        </authorList>
    </citation>
    <scope>NUCLEOTIDE SEQUENCE [LARGE SCALE GENOMIC DNA]</scope>
    <source>
        <strain evidence="9">ATCC 25592 / DSM 43247 / BCRC 13721 / JCM 3198 / KCTC 3076 / NBRC 16047 / NCTC 10667</strain>
    </source>
</reference>
<feature type="transmembrane region" description="Helical" evidence="6">
    <location>
        <begin position="331"/>
        <end position="352"/>
    </location>
</feature>
<dbReference type="InterPro" id="IPR017562">
    <property type="entry name" value="Cyt_c_biogenesis_CcsA"/>
</dbReference>
<organism evidence="8 9">
    <name type="scientific">Gordonia bronchialis (strain ATCC 25592 / DSM 43247 / BCRC 13721 / JCM 3198 / KCTC 3076 / NBRC 16047 / NCTC 10667)</name>
    <name type="common">Rhodococcus bronchialis</name>
    <dbReference type="NCBI Taxonomy" id="526226"/>
    <lineage>
        <taxon>Bacteria</taxon>
        <taxon>Bacillati</taxon>
        <taxon>Actinomycetota</taxon>
        <taxon>Actinomycetes</taxon>
        <taxon>Mycobacteriales</taxon>
        <taxon>Gordoniaceae</taxon>
        <taxon>Gordonia</taxon>
    </lineage>
</organism>
<keyword evidence="4 6" id="KW-1133">Transmembrane helix</keyword>
<evidence type="ECO:0000259" key="7">
    <source>
        <dbReference type="Pfam" id="PF01578"/>
    </source>
</evidence>
<name>D0L4C5_GORB4</name>
<dbReference type="AlphaFoldDB" id="D0L4C5"/>
<feature type="transmembrane region" description="Helical" evidence="6">
    <location>
        <begin position="95"/>
        <end position="117"/>
    </location>
</feature>
<dbReference type="OrthoDB" id="9814290at2"/>
<evidence type="ECO:0000313" key="9">
    <source>
        <dbReference type="Proteomes" id="UP000001219"/>
    </source>
</evidence>
<dbReference type="InterPro" id="IPR045062">
    <property type="entry name" value="Cyt_c_biogenesis_CcsA/CcmC"/>
</dbReference>
<feature type="transmembrane region" description="Helical" evidence="6">
    <location>
        <begin position="26"/>
        <end position="49"/>
    </location>
</feature>
<comment type="subcellular location">
    <subcellularLocation>
        <location evidence="1">Membrane</location>
        <topology evidence="1">Multi-pass membrane protein</topology>
    </subcellularLocation>
</comment>
<keyword evidence="5 6" id="KW-0472">Membrane</keyword>
<evidence type="ECO:0000256" key="1">
    <source>
        <dbReference type="ARBA" id="ARBA00004141"/>
    </source>
</evidence>
<sequence length="361" mass="38655">MSSAADIAATVDGAPVDETLARYSDLLFGTAITVYVLAMVLFLGSLAAVRSRRLADRALVGATVGADAGRTADPRTPGKIEQARRRSLGEKLGNMAYPVVIVGLLAHVASIVTRGFATDRAPWGNMYEFISLTCAACVIAGIVVLRKPEHRPLLSFVLLPVTLLMFIAGRWLYTQAAPVVPALKSYWLAIHVSIISISSGVLLVSGVASLLYLIKMRWGAQVSATKEPYSGEPYADLVDGTGMKGIGGSLRRIVAHIPGADTLDRLAYKCVVFGFPLFGLGVICGAIWAEAAWGRFWGWDPKETVSFIAWVIYAAYLHARATAGWRNTAAAWINVAGFVALLFNLFIINLVVSGLHSYAGL</sequence>
<dbReference type="NCBIfam" id="TIGR03144">
    <property type="entry name" value="cytochr_II_ccsB"/>
    <property type="match status" value="1"/>
</dbReference>
<dbReference type="GO" id="GO:0020037">
    <property type="term" value="F:heme binding"/>
    <property type="evidence" value="ECO:0007669"/>
    <property type="project" value="InterPro"/>
</dbReference>
<evidence type="ECO:0000256" key="2">
    <source>
        <dbReference type="ARBA" id="ARBA00022692"/>
    </source>
</evidence>
<feature type="domain" description="Cytochrome c assembly protein" evidence="7">
    <location>
        <begin position="123"/>
        <end position="356"/>
    </location>
</feature>
<dbReference type="KEGG" id="gbr:Gbro_1039"/>
<dbReference type="RefSeq" id="WP_012832927.1">
    <property type="nucleotide sequence ID" value="NC_013441.1"/>
</dbReference>
<gene>
    <name evidence="8" type="ordered locus">Gbro_1039</name>
</gene>
<keyword evidence="3" id="KW-0201">Cytochrome c-type biogenesis</keyword>
<evidence type="ECO:0000256" key="4">
    <source>
        <dbReference type="ARBA" id="ARBA00022989"/>
    </source>
</evidence>
<feature type="transmembrane region" description="Helical" evidence="6">
    <location>
        <begin position="266"/>
        <end position="289"/>
    </location>
</feature>
<keyword evidence="9" id="KW-1185">Reference proteome</keyword>
<dbReference type="Proteomes" id="UP000001219">
    <property type="component" value="Chromosome"/>
</dbReference>
<dbReference type="GO" id="GO:0005886">
    <property type="term" value="C:plasma membrane"/>
    <property type="evidence" value="ECO:0007669"/>
    <property type="project" value="TreeGrafter"/>
</dbReference>
<dbReference type="eggNOG" id="COG0755">
    <property type="taxonomic scope" value="Bacteria"/>
</dbReference>
<evidence type="ECO:0000256" key="3">
    <source>
        <dbReference type="ARBA" id="ARBA00022748"/>
    </source>
</evidence>
<dbReference type="GO" id="GO:0017004">
    <property type="term" value="P:cytochrome complex assembly"/>
    <property type="evidence" value="ECO:0007669"/>
    <property type="project" value="UniProtKB-KW"/>
</dbReference>
<dbReference type="InterPro" id="IPR002541">
    <property type="entry name" value="Cyt_c_assembly"/>
</dbReference>
<accession>D0L4C5</accession>
<dbReference type="PANTHER" id="PTHR30071">
    <property type="entry name" value="HEME EXPORTER PROTEIN C"/>
    <property type="match status" value="1"/>
</dbReference>
<evidence type="ECO:0000256" key="5">
    <source>
        <dbReference type="ARBA" id="ARBA00023136"/>
    </source>
</evidence>
<dbReference type="Pfam" id="PF01578">
    <property type="entry name" value="Cytochrom_C_asm"/>
    <property type="match status" value="1"/>
</dbReference>
<evidence type="ECO:0000313" key="8">
    <source>
        <dbReference type="EMBL" id="ACY20349.1"/>
    </source>
</evidence>
<dbReference type="HOGENOM" id="CLU_049710_0_1_11"/>
<dbReference type="PANTHER" id="PTHR30071:SF1">
    <property type="entry name" value="CYTOCHROME B_B6 PROTEIN-RELATED"/>
    <property type="match status" value="1"/>
</dbReference>